<evidence type="ECO:0000313" key="1">
    <source>
        <dbReference type="EMBL" id="MBP2623677.1"/>
    </source>
</evidence>
<keyword evidence="1" id="KW-0255">Endonuclease</keyword>
<name>A0ABS5B4B4_9STRE</name>
<comment type="caution">
    <text evidence="1">The sequence shown here is derived from an EMBL/GenBank/DDBJ whole genome shotgun (WGS) entry which is preliminary data.</text>
</comment>
<keyword evidence="1" id="KW-0540">Nuclease</keyword>
<accession>A0ABS5B4B4</accession>
<proteinExistence type="predicted"/>
<organism evidence="1 2">
    <name type="scientific">Streptococcus oricebi</name>
    <dbReference type="NCBI Taxonomy" id="1547447"/>
    <lineage>
        <taxon>Bacteria</taxon>
        <taxon>Bacillati</taxon>
        <taxon>Bacillota</taxon>
        <taxon>Bacilli</taxon>
        <taxon>Lactobacillales</taxon>
        <taxon>Streptococcaceae</taxon>
        <taxon>Streptococcus</taxon>
    </lineage>
</organism>
<dbReference type="Gene3D" id="3.20.20.150">
    <property type="entry name" value="Divalent-metal-dependent TIM barrel enzymes"/>
    <property type="match status" value="1"/>
</dbReference>
<dbReference type="SUPFAM" id="SSF51658">
    <property type="entry name" value="Xylose isomerase-like"/>
    <property type="match status" value="1"/>
</dbReference>
<keyword evidence="2" id="KW-1185">Reference proteome</keyword>
<dbReference type="InterPro" id="IPR036237">
    <property type="entry name" value="Xyl_isomerase-like_sf"/>
</dbReference>
<sequence>MVMKKEDLILNTIVFKEYLDRGLVQKDLLELAHSLGVRRVEIRREFIQDLAGELQSIREKADQLGIQLFYSVNEDFIVEAAINPLLPQLREEASILGAPFVKLNTGDASKISIETLAKLLPDLQEGVGVRVENNQTPGHASLKNCSLTMQKIKEANLPLSFVFDTGNWAWLGESPLRAEEVLGDYTSYLHCKNYQKTDQGIGVTSLFKGEIDILAMLTRFKDVDLIALEYPCPIDTLKADIAKLVGEF</sequence>
<keyword evidence="1" id="KW-0378">Hydrolase</keyword>
<reference evidence="1 2" key="1">
    <citation type="submission" date="2018-02" db="EMBL/GenBank/DDBJ databases">
        <title>Draft genome sequence of Streptococcus oricebi CCUG 70868T type strain.</title>
        <authorList>
            <person name="Mendez V."/>
            <person name="Salva-Serra F."/>
            <person name="Jaen-Luchoro D."/>
            <person name="Gonzales-Siles L."/>
            <person name="Karlsson R."/>
            <person name="Engstrom-Jakobsson H."/>
            <person name="Busquets A."/>
            <person name="Gomila M."/>
            <person name="Pineiro-Iglesias B."/>
            <person name="Bennasar-Figueras A."/>
            <person name="Seeger M."/>
            <person name="Moore E."/>
        </authorList>
    </citation>
    <scope>NUCLEOTIDE SEQUENCE [LARGE SCALE GENOMIC DNA]</scope>
    <source>
        <strain evidence="1 2">CCUG 70868</strain>
    </source>
</reference>
<protein>
    <submittedName>
        <fullName evidence="1">AP endonuclease</fullName>
    </submittedName>
</protein>
<gene>
    <name evidence="1" type="ORF">C4K46_06950</name>
</gene>
<dbReference type="GO" id="GO:0004519">
    <property type="term" value="F:endonuclease activity"/>
    <property type="evidence" value="ECO:0007669"/>
    <property type="project" value="UniProtKB-KW"/>
</dbReference>
<evidence type="ECO:0000313" key="2">
    <source>
        <dbReference type="Proteomes" id="UP001519296"/>
    </source>
</evidence>
<dbReference type="EMBL" id="PRDG01000004">
    <property type="protein sequence ID" value="MBP2623677.1"/>
    <property type="molecule type" value="Genomic_DNA"/>
</dbReference>
<dbReference type="Proteomes" id="UP001519296">
    <property type="component" value="Unassembled WGS sequence"/>
</dbReference>